<proteinExistence type="predicted"/>
<comment type="caution">
    <text evidence="1">The sequence shown here is derived from an EMBL/GenBank/DDBJ whole genome shotgun (WGS) entry which is preliminary data.</text>
</comment>
<evidence type="ECO:0000313" key="2">
    <source>
        <dbReference type="Proteomes" id="UP001239111"/>
    </source>
</evidence>
<sequence>MILNPSKKLLEYAWDSTPVVIFQCTKFYCGSSVDKRLQESCHECLVESADACAGEIILLKDLPESERAQAWKQTGVTSFCQLHLKQQLNFFTVHQNSCCDPLMKHKKTIRTQLYDVTDDYYESVKNEVDVVPGQKLCSNCMYIRIPQWLEERSVKKLLDELTGSQTSDPKSQSQGQLSGSQSSSSGVSAEYRINEAKSKIMEVQQILEIPNFQLEITSKRSIDESFGAVVGSVAKKMKILNPELKIPNLKSDSENAAYFKEVIEQLKEKLPSCKDTKEKYRLLSILPKSWSAYQIQKAMEVSKYTSIRVKRLVEDQGIFCLVPSKTNRPLDRNVLQKIKEFYDSDDTSRIMPGIWDYVAHEVDGSRVESQKRLLLCNLKEAYQHFKDSNPDILVGFTRFAEARPPYIILAGASGTHTVCVCKIHQNFKLLLHGLDLESLDETNKNWTYHHVLSRIKCNPPTLACHFGNCASCPGVETVIDEIKTLLSNENITQVTFKQWTSTDRSFLETLTLPVEVILKNLPKSLKDLREHDFIAKEQSRFLKQRRESLLLGEALACGDFSQNLAFTLQDEVQEHLWNNDQCTIHPWVVYFRNSKGEIEHINIIMITDRLKHDTSTVYTFQKHLIRIVKEKIGYLTKMIYMTDGASGQYKNKTNFLNLCHHCKDFGLDGEWHFCATSHGKGACDGLGGCLKRSVKKASLQRPTSGQIQTVEDLVQWTKTWDSKIITLFVPNREIEESERFLDERTRLFMPFQAIAPYFIGPL</sequence>
<organism evidence="1 2">
    <name type="scientific">Eretmocerus hayati</name>
    <dbReference type="NCBI Taxonomy" id="131215"/>
    <lineage>
        <taxon>Eukaryota</taxon>
        <taxon>Metazoa</taxon>
        <taxon>Ecdysozoa</taxon>
        <taxon>Arthropoda</taxon>
        <taxon>Hexapoda</taxon>
        <taxon>Insecta</taxon>
        <taxon>Pterygota</taxon>
        <taxon>Neoptera</taxon>
        <taxon>Endopterygota</taxon>
        <taxon>Hymenoptera</taxon>
        <taxon>Apocrita</taxon>
        <taxon>Proctotrupomorpha</taxon>
        <taxon>Chalcidoidea</taxon>
        <taxon>Aphelinidae</taxon>
        <taxon>Aphelininae</taxon>
        <taxon>Eretmocerus</taxon>
    </lineage>
</organism>
<evidence type="ECO:0000313" key="1">
    <source>
        <dbReference type="EMBL" id="KAJ8672366.1"/>
    </source>
</evidence>
<keyword evidence="2" id="KW-1185">Reference proteome</keyword>
<reference evidence="1" key="1">
    <citation type="submission" date="2023-04" db="EMBL/GenBank/DDBJ databases">
        <title>A chromosome-level genome assembly of the parasitoid wasp Eretmocerus hayati.</title>
        <authorList>
            <person name="Zhong Y."/>
            <person name="Liu S."/>
            <person name="Liu Y."/>
        </authorList>
    </citation>
    <scope>NUCLEOTIDE SEQUENCE</scope>
    <source>
        <strain evidence="1">ZJU_SS_LIU_2023</strain>
    </source>
</reference>
<accession>A0ACC2NML4</accession>
<dbReference type="EMBL" id="CM056743">
    <property type="protein sequence ID" value="KAJ8672366.1"/>
    <property type="molecule type" value="Genomic_DNA"/>
</dbReference>
<dbReference type="Proteomes" id="UP001239111">
    <property type="component" value="Chromosome 3"/>
</dbReference>
<protein>
    <submittedName>
        <fullName evidence="1">Uncharacterized protein</fullName>
    </submittedName>
</protein>
<name>A0ACC2NML4_9HYME</name>
<gene>
    <name evidence="1" type="ORF">QAD02_003625</name>
</gene>